<dbReference type="OrthoDB" id="2158148at2759"/>
<organism evidence="1 2">
    <name type="scientific">Furculomyces boomerangus</name>
    <dbReference type="NCBI Taxonomy" id="61424"/>
    <lineage>
        <taxon>Eukaryota</taxon>
        <taxon>Fungi</taxon>
        <taxon>Fungi incertae sedis</taxon>
        <taxon>Zoopagomycota</taxon>
        <taxon>Kickxellomycotina</taxon>
        <taxon>Harpellomycetes</taxon>
        <taxon>Harpellales</taxon>
        <taxon>Harpellaceae</taxon>
        <taxon>Furculomyces</taxon>
    </lineage>
</organism>
<sequence length="418" mass="47303">MTLGIQSPIKNTKKCEWLSEDSVARFCSSSPKENQRWDDVENNIKRMDQLYDASFHSWLRNENNVLVIGSYLQRISNQYPLDRTIVALKWLLSKWRVENVAIVIKQVTASWSIITREGIKNLHKNEKLSSNLCKRVLEGENKRGILVREITNTWAVPKIAQLVANLSSTFWPHSSHQEAFLKGLTIHWDFCRLSEFFSYVSVKLGLDYRVKVEMLQNSVKRNSKTLTKRKFELVGDFSSPARILVLNKRLRTTSDENEGIRKMRYSRETPGLPNDNSNSDNAFSSSVIESLNVMGSNVEQNHLAAIERHNSELMIDISTTDADNLNNGDNNSSSVLATVPSNVINPDVVNSGSESMELGTCHVSSTLPSEYEHPIITSNTELVYLPASQESEPALQQNSRNIRQSYNILGISVALNED</sequence>
<gene>
    <name evidence="1" type="ORF">BB559_002340</name>
</gene>
<dbReference type="Proteomes" id="UP000245699">
    <property type="component" value="Unassembled WGS sequence"/>
</dbReference>
<dbReference type="EMBL" id="MBFT01000138">
    <property type="protein sequence ID" value="PVU96569.1"/>
    <property type="molecule type" value="Genomic_DNA"/>
</dbReference>
<proteinExistence type="predicted"/>
<evidence type="ECO:0000313" key="1">
    <source>
        <dbReference type="EMBL" id="PVU96569.1"/>
    </source>
</evidence>
<protein>
    <submittedName>
        <fullName evidence="1">Uncharacterized protein</fullName>
    </submittedName>
</protein>
<name>A0A2T9YW65_9FUNG</name>
<accession>A0A2T9YW65</accession>
<comment type="caution">
    <text evidence="1">The sequence shown here is derived from an EMBL/GenBank/DDBJ whole genome shotgun (WGS) entry which is preliminary data.</text>
</comment>
<evidence type="ECO:0000313" key="2">
    <source>
        <dbReference type="Proteomes" id="UP000245699"/>
    </source>
</evidence>
<reference evidence="1 2" key="1">
    <citation type="journal article" date="2018" name="MBio">
        <title>Comparative Genomics Reveals the Core Gene Toolbox for the Fungus-Insect Symbiosis.</title>
        <authorList>
            <person name="Wang Y."/>
            <person name="Stata M."/>
            <person name="Wang W."/>
            <person name="Stajich J.E."/>
            <person name="White M.M."/>
            <person name="Moncalvo J.M."/>
        </authorList>
    </citation>
    <scope>NUCLEOTIDE SEQUENCE [LARGE SCALE GENOMIC DNA]</scope>
    <source>
        <strain evidence="1 2">AUS-77-4</strain>
    </source>
</reference>
<keyword evidence="2" id="KW-1185">Reference proteome</keyword>
<dbReference type="AlphaFoldDB" id="A0A2T9YW65"/>
<dbReference type="STRING" id="61424.A0A2T9YW65"/>